<dbReference type="Pfam" id="PF01488">
    <property type="entry name" value="Shikimate_DH"/>
    <property type="match status" value="1"/>
</dbReference>
<reference evidence="13" key="1">
    <citation type="submission" date="2016-10" db="EMBL/GenBank/DDBJ databases">
        <authorList>
            <person name="Varghese N."/>
            <person name="Submissions S."/>
        </authorList>
    </citation>
    <scope>NUCLEOTIDE SEQUENCE [LARGE SCALE GENOMIC DNA]</scope>
    <source>
        <strain evidence="13">CGMCC 1.11012</strain>
    </source>
</reference>
<keyword evidence="3 8" id="KW-0028">Amino-acid biosynthesis</keyword>
<comment type="pathway">
    <text evidence="1 8">Metabolic intermediate biosynthesis; chorismate biosynthesis; chorismate from D-erythrose 4-phosphate and phosphoenolpyruvate: step 4/7.</text>
</comment>
<dbReference type="SUPFAM" id="SSF51735">
    <property type="entry name" value="NAD(P)-binding Rossmann-fold domains"/>
    <property type="match status" value="1"/>
</dbReference>
<dbReference type="UniPathway" id="UPA00053">
    <property type="reaction ID" value="UER00087"/>
</dbReference>
<dbReference type="GO" id="GO:0009073">
    <property type="term" value="P:aromatic amino acid family biosynthetic process"/>
    <property type="evidence" value="ECO:0007669"/>
    <property type="project" value="UniProtKB-KW"/>
</dbReference>
<feature type="binding site" evidence="8">
    <location>
        <begin position="158"/>
        <end position="163"/>
    </location>
    <ligand>
        <name>NADP(+)</name>
        <dbReference type="ChEBI" id="CHEBI:58349"/>
    </ligand>
</feature>
<name>A0A1G8RIB4_9BACL</name>
<comment type="function">
    <text evidence="8">Involved in the biosynthesis of the chorismate, which leads to the biosynthesis of aromatic amino acids. Catalyzes the reversible NADPH linked reduction of 3-dehydroshikimate (DHSA) to yield shikimate (SA).</text>
</comment>
<dbReference type="EC" id="1.1.1.25" evidence="2 8"/>
<dbReference type="InterPro" id="IPR011342">
    <property type="entry name" value="Shikimate_DH"/>
</dbReference>
<evidence type="ECO:0000256" key="1">
    <source>
        <dbReference type="ARBA" id="ARBA00004871"/>
    </source>
</evidence>
<dbReference type="EMBL" id="FNDX01000012">
    <property type="protein sequence ID" value="SDJ16245.1"/>
    <property type="molecule type" value="Genomic_DNA"/>
</dbReference>
<dbReference type="InterPro" id="IPR022893">
    <property type="entry name" value="Shikimate_DH_fam"/>
</dbReference>
<sequence>MTGYIRNTDMLLGVMGDPIAQSKSPLMHTAALKALGIPGAYVPLHIAPGQLGEAVQAIRTLGFRGVNVTIPHKIAVMDYLDKLDASAVAGGAVNTIVNDNGVLTGYNTDGIGYVRSLKAEAVPDLSGAHILVLGAGGAARGIISALLQENPASVVIANRTADKAQELAASWQAAGIVTGAAMENIAGMIPDADIVINTTSVGMFPYPNDTPVASGLFRKGQVVSDLIYNPLRTRLLEEGLQAGCTIHGGLGMFIYQGAYALEYWTGEAAPVDIMRQTLLEAFGVSEPDMKMLKQGNNI</sequence>
<protein>
    <recommendedName>
        <fullName evidence="2 8">Shikimate dehydrogenase (NADP(+))</fullName>
        <shortName evidence="8">SDH</shortName>
        <ecNumber evidence="2 8">1.1.1.25</ecNumber>
    </recommendedName>
</protein>
<keyword evidence="13" id="KW-1185">Reference proteome</keyword>
<dbReference type="InterPro" id="IPR046346">
    <property type="entry name" value="Aminoacid_DH-like_N_sf"/>
</dbReference>
<dbReference type="NCBIfam" id="TIGR00507">
    <property type="entry name" value="aroE"/>
    <property type="match status" value="1"/>
</dbReference>
<feature type="domain" description="Quinate/shikimate 5-dehydrogenase/glutamyl-tRNA reductase" evidence="9">
    <location>
        <begin position="119"/>
        <end position="200"/>
    </location>
</feature>
<feature type="binding site" evidence="8">
    <location>
        <position position="109"/>
    </location>
    <ligand>
        <name>shikimate</name>
        <dbReference type="ChEBI" id="CHEBI:36208"/>
    </ligand>
</feature>
<dbReference type="PANTHER" id="PTHR21089">
    <property type="entry name" value="SHIKIMATE DEHYDROGENASE"/>
    <property type="match status" value="1"/>
</dbReference>
<dbReference type="InterPro" id="IPR036291">
    <property type="entry name" value="NAD(P)-bd_dom_sf"/>
</dbReference>
<accession>A0A1G8RIB4</accession>
<feature type="active site" description="Proton acceptor" evidence="8">
    <location>
        <position position="73"/>
    </location>
</feature>
<dbReference type="InterPro" id="IPR041121">
    <property type="entry name" value="SDH_C"/>
</dbReference>
<dbReference type="GO" id="GO:0008652">
    <property type="term" value="P:amino acid biosynthetic process"/>
    <property type="evidence" value="ECO:0007669"/>
    <property type="project" value="UniProtKB-KW"/>
</dbReference>
<evidence type="ECO:0000313" key="12">
    <source>
        <dbReference type="EMBL" id="SDJ16245.1"/>
    </source>
</evidence>
<feature type="binding site" evidence="8">
    <location>
        <position position="94"/>
    </location>
    <ligand>
        <name>shikimate</name>
        <dbReference type="ChEBI" id="CHEBI:36208"/>
    </ligand>
</feature>
<dbReference type="STRING" id="1174501.SAMN05216192_112105"/>
<feature type="binding site" evidence="8">
    <location>
        <begin position="22"/>
        <end position="24"/>
    </location>
    <ligand>
        <name>shikimate</name>
        <dbReference type="ChEBI" id="CHEBI:36208"/>
    </ligand>
</feature>
<feature type="domain" description="Shikimate dehydrogenase substrate binding N-terminal" evidence="10">
    <location>
        <begin position="14"/>
        <end position="96"/>
    </location>
</feature>
<keyword evidence="4 8" id="KW-0521">NADP</keyword>
<dbReference type="PANTHER" id="PTHR21089:SF1">
    <property type="entry name" value="BIFUNCTIONAL 3-DEHYDROQUINATE DEHYDRATASE_SHIKIMATE DEHYDROGENASE, CHLOROPLASTIC"/>
    <property type="match status" value="1"/>
</dbReference>
<evidence type="ECO:0000256" key="3">
    <source>
        <dbReference type="ARBA" id="ARBA00022605"/>
    </source>
</evidence>
<dbReference type="GO" id="GO:0004764">
    <property type="term" value="F:shikimate 3-dehydrogenase (NADP+) activity"/>
    <property type="evidence" value="ECO:0007669"/>
    <property type="project" value="UniProtKB-UniRule"/>
</dbReference>
<feature type="binding site" evidence="8">
    <location>
        <position position="249"/>
    </location>
    <ligand>
        <name>NADP(+)</name>
        <dbReference type="ChEBI" id="CHEBI:58349"/>
    </ligand>
</feature>
<feature type="domain" description="SDH C-terminal" evidence="11">
    <location>
        <begin position="249"/>
        <end position="279"/>
    </location>
</feature>
<gene>
    <name evidence="8" type="primary">aroE</name>
    <name evidence="12" type="ORF">SAMN05216192_112105</name>
</gene>
<evidence type="ECO:0000256" key="4">
    <source>
        <dbReference type="ARBA" id="ARBA00022857"/>
    </source>
</evidence>
<evidence type="ECO:0000259" key="11">
    <source>
        <dbReference type="Pfam" id="PF18317"/>
    </source>
</evidence>
<dbReference type="AlphaFoldDB" id="A0A1G8RIB4"/>
<dbReference type="Gene3D" id="3.40.50.720">
    <property type="entry name" value="NAD(P)-binding Rossmann-like Domain"/>
    <property type="match status" value="1"/>
</dbReference>
<dbReference type="SUPFAM" id="SSF53223">
    <property type="entry name" value="Aminoacid dehydrogenase-like, N-terminal domain"/>
    <property type="match status" value="1"/>
</dbReference>
<evidence type="ECO:0000259" key="10">
    <source>
        <dbReference type="Pfam" id="PF08501"/>
    </source>
</evidence>
<dbReference type="InterPro" id="IPR006151">
    <property type="entry name" value="Shikm_DH/Glu-tRNA_Rdtase"/>
</dbReference>
<dbReference type="InterPro" id="IPR013708">
    <property type="entry name" value="Shikimate_DH-bd_N"/>
</dbReference>
<feature type="binding site" evidence="8">
    <location>
        <position position="226"/>
    </location>
    <ligand>
        <name>NADP(+)</name>
        <dbReference type="ChEBI" id="CHEBI:58349"/>
    </ligand>
</feature>
<dbReference type="Pfam" id="PF08501">
    <property type="entry name" value="Shikimate_dh_N"/>
    <property type="match status" value="1"/>
</dbReference>
<feature type="binding site" evidence="8">
    <location>
        <position position="69"/>
    </location>
    <ligand>
        <name>shikimate</name>
        <dbReference type="ChEBI" id="CHEBI:36208"/>
    </ligand>
</feature>
<dbReference type="GO" id="GO:0009423">
    <property type="term" value="P:chorismate biosynthetic process"/>
    <property type="evidence" value="ECO:0007669"/>
    <property type="project" value="UniProtKB-UniRule"/>
</dbReference>
<dbReference type="GO" id="GO:0050661">
    <property type="term" value="F:NADP binding"/>
    <property type="evidence" value="ECO:0007669"/>
    <property type="project" value="InterPro"/>
</dbReference>
<keyword evidence="6 8" id="KW-0057">Aromatic amino acid biosynthesis</keyword>
<comment type="caution">
    <text evidence="8">Lacks conserved residue(s) required for the propagation of feature annotation.</text>
</comment>
<evidence type="ECO:0000256" key="5">
    <source>
        <dbReference type="ARBA" id="ARBA00023002"/>
    </source>
</evidence>
<evidence type="ECO:0000313" key="13">
    <source>
        <dbReference type="Proteomes" id="UP000199050"/>
    </source>
</evidence>
<dbReference type="Proteomes" id="UP000199050">
    <property type="component" value="Unassembled WGS sequence"/>
</dbReference>
<feature type="binding site" evidence="8">
    <location>
        <begin position="134"/>
        <end position="138"/>
    </location>
    <ligand>
        <name>NADP(+)</name>
        <dbReference type="ChEBI" id="CHEBI:58349"/>
    </ligand>
</feature>
<evidence type="ECO:0000256" key="7">
    <source>
        <dbReference type="ARBA" id="ARBA00049442"/>
    </source>
</evidence>
<dbReference type="HAMAP" id="MF_00222">
    <property type="entry name" value="Shikimate_DH_AroE"/>
    <property type="match status" value="1"/>
</dbReference>
<comment type="similarity">
    <text evidence="8">Belongs to the shikimate dehydrogenase family.</text>
</comment>
<dbReference type="GO" id="GO:0005829">
    <property type="term" value="C:cytosol"/>
    <property type="evidence" value="ECO:0007669"/>
    <property type="project" value="TreeGrafter"/>
</dbReference>
<dbReference type="GO" id="GO:0019632">
    <property type="term" value="P:shikimate metabolic process"/>
    <property type="evidence" value="ECO:0007669"/>
    <property type="project" value="InterPro"/>
</dbReference>
<feature type="binding site" evidence="8">
    <location>
        <position position="228"/>
    </location>
    <ligand>
        <name>shikimate</name>
        <dbReference type="ChEBI" id="CHEBI:36208"/>
    </ligand>
</feature>
<comment type="catalytic activity">
    <reaction evidence="7 8">
        <text>shikimate + NADP(+) = 3-dehydroshikimate + NADPH + H(+)</text>
        <dbReference type="Rhea" id="RHEA:17737"/>
        <dbReference type="ChEBI" id="CHEBI:15378"/>
        <dbReference type="ChEBI" id="CHEBI:16630"/>
        <dbReference type="ChEBI" id="CHEBI:36208"/>
        <dbReference type="ChEBI" id="CHEBI:57783"/>
        <dbReference type="ChEBI" id="CHEBI:58349"/>
        <dbReference type="EC" id="1.1.1.25"/>
    </reaction>
</comment>
<evidence type="ECO:0000256" key="8">
    <source>
        <dbReference type="HAMAP-Rule" id="MF_00222"/>
    </source>
</evidence>
<comment type="subunit">
    <text evidence="8">Homodimer.</text>
</comment>
<proteinExistence type="inferred from homology"/>
<dbReference type="Gene3D" id="3.40.50.10860">
    <property type="entry name" value="Leucine Dehydrogenase, chain A, domain 1"/>
    <property type="match status" value="1"/>
</dbReference>
<evidence type="ECO:0000259" key="9">
    <source>
        <dbReference type="Pfam" id="PF01488"/>
    </source>
</evidence>
<evidence type="ECO:0000256" key="6">
    <source>
        <dbReference type="ARBA" id="ARBA00023141"/>
    </source>
</evidence>
<feature type="binding site" evidence="8">
    <location>
        <position position="256"/>
    </location>
    <ligand>
        <name>shikimate</name>
        <dbReference type="ChEBI" id="CHEBI:36208"/>
    </ligand>
</feature>
<dbReference type="NCBIfam" id="NF001319">
    <property type="entry name" value="PRK00258.3-3"/>
    <property type="match status" value="1"/>
</dbReference>
<dbReference type="CDD" id="cd01065">
    <property type="entry name" value="NAD_bind_Shikimate_DH"/>
    <property type="match status" value="1"/>
</dbReference>
<dbReference type="Pfam" id="PF18317">
    <property type="entry name" value="SDH_C"/>
    <property type="match status" value="1"/>
</dbReference>
<organism evidence="12 13">
    <name type="scientific">Paenibacillus typhae</name>
    <dbReference type="NCBI Taxonomy" id="1174501"/>
    <lineage>
        <taxon>Bacteria</taxon>
        <taxon>Bacillati</taxon>
        <taxon>Bacillota</taxon>
        <taxon>Bacilli</taxon>
        <taxon>Bacillales</taxon>
        <taxon>Paenibacillaceae</taxon>
        <taxon>Paenibacillus</taxon>
    </lineage>
</organism>
<keyword evidence="5 8" id="KW-0560">Oxidoreductase</keyword>
<evidence type="ECO:0000256" key="2">
    <source>
        <dbReference type="ARBA" id="ARBA00012962"/>
    </source>
</evidence>